<dbReference type="RefSeq" id="WP_189999967.1">
    <property type="nucleotide sequence ID" value="NZ_BNCB01000045.1"/>
</dbReference>
<dbReference type="EMBL" id="BNEA01000010">
    <property type="protein sequence ID" value="GHI52840.1"/>
    <property type="molecule type" value="Genomic_DNA"/>
</dbReference>
<feature type="region of interest" description="Disordered" evidence="1">
    <location>
        <begin position="1"/>
        <end position="21"/>
    </location>
</feature>
<evidence type="ECO:0000256" key="1">
    <source>
        <dbReference type="SAM" id="MobiDB-lite"/>
    </source>
</evidence>
<evidence type="ECO:0000313" key="2">
    <source>
        <dbReference type="EMBL" id="GHI52840.1"/>
    </source>
</evidence>
<reference evidence="3" key="1">
    <citation type="submission" date="2023-07" db="EMBL/GenBank/DDBJ databases">
        <title>Whole genome shotgun sequence of Streptomyces achromogenes subsp. rubradiris NBRC 14000.</title>
        <authorList>
            <person name="Komaki H."/>
            <person name="Tamura T."/>
        </authorList>
    </citation>
    <scope>NUCLEOTIDE SEQUENCE [LARGE SCALE GENOMIC DNA]</scope>
    <source>
        <strain evidence="3">NBRC 14000</strain>
    </source>
</reference>
<proteinExistence type="predicted"/>
<protein>
    <submittedName>
        <fullName evidence="2">Uncharacterized protein</fullName>
    </submittedName>
</protein>
<dbReference type="Proteomes" id="UP000646738">
    <property type="component" value="Unassembled WGS sequence"/>
</dbReference>
<sequence length="251" mass="27730">MATADQQQRHQNGNGEIQTRQKLPGAKILIAPVPQWYDGPPFPHVVLSDMPIYVHYERVDESGGEWPPAPVSYGPRRVAGKGVRSFLGSSLWGLIASEATVTDDGVIRYRQSPSHSVRRFEPDPAAGVLIHDPEGQVTAPGYRITSPDGESYLWSRHAMLGAVEVCLREGPIDWPSGWAHLMPGGGIRFARGGFPWSGPQEWTAEPVAEPGDFGTPCADCGRYQTDHTHYVWQGYRRDKTKCGTWTAEPTR</sequence>
<evidence type="ECO:0000313" key="3">
    <source>
        <dbReference type="Proteomes" id="UP000646738"/>
    </source>
</evidence>
<organism evidence="2 3">
    <name type="scientific">Streptomyces rubradiris</name>
    <name type="common">Streptomyces achromogenes subsp. rubradiris</name>
    <dbReference type="NCBI Taxonomy" id="285531"/>
    <lineage>
        <taxon>Bacteria</taxon>
        <taxon>Bacillati</taxon>
        <taxon>Actinomycetota</taxon>
        <taxon>Actinomycetes</taxon>
        <taxon>Kitasatosporales</taxon>
        <taxon>Streptomycetaceae</taxon>
        <taxon>Streptomyces</taxon>
    </lineage>
</organism>
<comment type="caution">
    <text evidence="2">The sequence shown here is derived from an EMBL/GenBank/DDBJ whole genome shotgun (WGS) entry which is preliminary data.</text>
</comment>
<name>A0ABQ3RAF5_STRRR</name>
<gene>
    <name evidence="2" type="ORF">Srubr_26860</name>
</gene>
<keyword evidence="3" id="KW-1185">Reference proteome</keyword>
<accession>A0ABQ3RAF5</accession>